<keyword evidence="2" id="KW-1185">Reference proteome</keyword>
<dbReference type="EMBL" id="CP076133">
    <property type="protein sequence ID" value="QWG05313.1"/>
    <property type="molecule type" value="Genomic_DNA"/>
</dbReference>
<dbReference type="Proteomes" id="UP000678679">
    <property type="component" value="Chromosome 2"/>
</dbReference>
<reference evidence="1 2" key="1">
    <citation type="submission" date="2021-05" db="EMBL/GenBank/DDBJ databases">
        <title>Comparative genomic studies on the polysaccharide-degrading batcterial strains of the Flammeovirga genus.</title>
        <authorList>
            <person name="Zewei F."/>
            <person name="Zheng Z."/>
            <person name="Yu L."/>
            <person name="Ruyue G."/>
            <person name="Yanhong M."/>
            <person name="Yuanyuan C."/>
            <person name="Jingyan G."/>
            <person name="Wenjun H."/>
        </authorList>
    </citation>
    <scope>NUCLEOTIDE SEQUENCE [LARGE SCALE GENOMIC DNA]</scope>
    <source>
        <strain evidence="1 2">NBRC:100898</strain>
    </source>
</reference>
<sequence length="45" mass="5229">MEGNWVQIVPGQSFSTILRLYGPLEPWMDKTWKPSDLEMVTEGFN</sequence>
<protein>
    <submittedName>
        <fullName evidence="1">Uncharacterized protein</fullName>
    </submittedName>
</protein>
<evidence type="ECO:0000313" key="2">
    <source>
        <dbReference type="Proteomes" id="UP000678679"/>
    </source>
</evidence>
<accession>A0AAX1NFG5</accession>
<proteinExistence type="predicted"/>
<dbReference type="InterPro" id="IPR037049">
    <property type="entry name" value="DUF1214_C_sf"/>
</dbReference>
<gene>
    <name evidence="1" type="ORF">KMW28_23105</name>
</gene>
<dbReference type="Gene3D" id="2.60.120.600">
    <property type="entry name" value="Domain of unknown function DUF1214, C-terminal domain"/>
    <property type="match status" value="1"/>
</dbReference>
<dbReference type="KEGG" id="fya:KMW28_23105"/>
<evidence type="ECO:0000313" key="1">
    <source>
        <dbReference type="EMBL" id="QWG05313.1"/>
    </source>
</evidence>
<dbReference type="SUPFAM" id="SSF160935">
    <property type="entry name" value="VPA0735-like"/>
    <property type="match status" value="1"/>
</dbReference>
<dbReference type="AlphaFoldDB" id="A0AAX1NFG5"/>
<dbReference type="RefSeq" id="WP_169662024.1">
    <property type="nucleotide sequence ID" value="NZ_CP076133.1"/>
</dbReference>
<organism evidence="1 2">
    <name type="scientific">Flammeovirga yaeyamensis</name>
    <dbReference type="NCBI Taxonomy" id="367791"/>
    <lineage>
        <taxon>Bacteria</taxon>
        <taxon>Pseudomonadati</taxon>
        <taxon>Bacteroidota</taxon>
        <taxon>Cytophagia</taxon>
        <taxon>Cytophagales</taxon>
        <taxon>Flammeovirgaceae</taxon>
        <taxon>Flammeovirga</taxon>
    </lineage>
</organism>
<name>A0AAX1NFG5_9BACT</name>